<sequence>MLEERQKSVSEPSKTNQLISKIDPAKCLKCKRNVQTKGVYCSAGEHWIHYRCARLKDADISALKDNNTNNFCCIICTESKSDQHTNLPKLKTRDILLEEIQTICSVCDTRVNNKSVNCEMCLQSCHMDCLSTICPSNEDVNDASNDTNICLNFNNVTNQQLQYGMPDNQDFSHRQHRPNITTIEHISVPIHIGLNETTKQGLKPKTSLVQDPEPVRTMMSISPVIVATEQHKDAPPISPNIIIDKSPSLQNINVDGTTPL</sequence>
<evidence type="ECO:0000313" key="2">
    <source>
        <dbReference type="Proteomes" id="UP000683360"/>
    </source>
</evidence>
<reference evidence="1" key="1">
    <citation type="submission" date="2021-03" db="EMBL/GenBank/DDBJ databases">
        <authorList>
            <person name="Bekaert M."/>
        </authorList>
    </citation>
    <scope>NUCLEOTIDE SEQUENCE</scope>
</reference>
<dbReference type="Proteomes" id="UP000683360">
    <property type="component" value="Unassembled WGS sequence"/>
</dbReference>
<comment type="caution">
    <text evidence="1">The sequence shown here is derived from an EMBL/GenBank/DDBJ whole genome shotgun (WGS) entry which is preliminary data.</text>
</comment>
<dbReference type="InterPro" id="IPR013083">
    <property type="entry name" value="Znf_RING/FYVE/PHD"/>
</dbReference>
<evidence type="ECO:0000313" key="1">
    <source>
        <dbReference type="EMBL" id="CAG2193576.1"/>
    </source>
</evidence>
<name>A0A8S3QDR7_MYTED</name>
<evidence type="ECO:0008006" key="3">
    <source>
        <dbReference type="Google" id="ProtNLM"/>
    </source>
</evidence>
<proteinExistence type="predicted"/>
<gene>
    <name evidence="1" type="ORF">MEDL_8594</name>
</gene>
<protein>
    <recommendedName>
        <fullName evidence="3">PHD-type domain-containing protein</fullName>
    </recommendedName>
</protein>
<dbReference type="AlphaFoldDB" id="A0A8S3QDR7"/>
<accession>A0A8S3QDR7</accession>
<dbReference type="Gene3D" id="3.30.40.10">
    <property type="entry name" value="Zinc/RING finger domain, C3HC4 (zinc finger)"/>
    <property type="match status" value="1"/>
</dbReference>
<organism evidence="1 2">
    <name type="scientific">Mytilus edulis</name>
    <name type="common">Blue mussel</name>
    <dbReference type="NCBI Taxonomy" id="6550"/>
    <lineage>
        <taxon>Eukaryota</taxon>
        <taxon>Metazoa</taxon>
        <taxon>Spiralia</taxon>
        <taxon>Lophotrochozoa</taxon>
        <taxon>Mollusca</taxon>
        <taxon>Bivalvia</taxon>
        <taxon>Autobranchia</taxon>
        <taxon>Pteriomorphia</taxon>
        <taxon>Mytilida</taxon>
        <taxon>Mytiloidea</taxon>
        <taxon>Mytilidae</taxon>
        <taxon>Mytilinae</taxon>
        <taxon>Mytilus</taxon>
    </lineage>
</organism>
<dbReference type="EMBL" id="CAJPWZ010000460">
    <property type="protein sequence ID" value="CAG2193576.1"/>
    <property type="molecule type" value="Genomic_DNA"/>
</dbReference>
<keyword evidence="2" id="KW-1185">Reference proteome</keyword>